<keyword evidence="10" id="KW-1185">Reference proteome</keyword>
<comment type="caution">
    <text evidence="9">The sequence shown here is derived from an EMBL/GenBank/DDBJ whole genome shotgun (WGS) entry which is preliminary data.</text>
</comment>
<feature type="domain" description="MoaB/Mog" evidence="8">
    <location>
        <begin position="173"/>
        <end position="318"/>
    </location>
</feature>
<dbReference type="PANTHER" id="PTHR10192">
    <property type="entry name" value="MOLYBDOPTERIN BIOSYNTHESIS PROTEIN"/>
    <property type="match status" value="1"/>
</dbReference>
<evidence type="ECO:0000256" key="1">
    <source>
        <dbReference type="ARBA" id="ARBA00002901"/>
    </source>
</evidence>
<comment type="catalytic activity">
    <reaction evidence="6">
        <text>adenylyl-molybdopterin + molybdate = Mo-molybdopterin + AMP + H(+)</text>
        <dbReference type="Rhea" id="RHEA:35047"/>
        <dbReference type="ChEBI" id="CHEBI:15378"/>
        <dbReference type="ChEBI" id="CHEBI:36264"/>
        <dbReference type="ChEBI" id="CHEBI:62727"/>
        <dbReference type="ChEBI" id="CHEBI:71302"/>
        <dbReference type="ChEBI" id="CHEBI:456215"/>
        <dbReference type="EC" id="2.10.1.1"/>
    </reaction>
</comment>
<organism evidence="9 10">
    <name type="scientific">Paractinoplanes ovalisporus</name>
    <dbReference type="NCBI Taxonomy" id="2810368"/>
    <lineage>
        <taxon>Bacteria</taxon>
        <taxon>Bacillati</taxon>
        <taxon>Actinomycetota</taxon>
        <taxon>Actinomycetes</taxon>
        <taxon>Micromonosporales</taxon>
        <taxon>Micromonosporaceae</taxon>
        <taxon>Paractinoplanes</taxon>
    </lineage>
</organism>
<accession>A0ABS2AAR9</accession>
<name>A0ABS2AAR9_9ACTN</name>
<comment type="cofactor">
    <cofactor evidence="7">
        <name>Mg(2+)</name>
        <dbReference type="ChEBI" id="CHEBI:18420"/>
    </cofactor>
</comment>
<keyword evidence="7" id="KW-0479">Metal-binding</keyword>
<dbReference type="Pfam" id="PF03454">
    <property type="entry name" value="MoeA_C"/>
    <property type="match status" value="1"/>
</dbReference>
<dbReference type="Gene3D" id="2.40.340.10">
    <property type="entry name" value="MoeA, C-terminal, domain IV"/>
    <property type="match status" value="1"/>
</dbReference>
<evidence type="ECO:0000256" key="4">
    <source>
        <dbReference type="ARBA" id="ARBA00022505"/>
    </source>
</evidence>
<comment type="function">
    <text evidence="1 7">Catalyzes the insertion of molybdate into adenylated molybdopterin with the concomitant release of AMP.</text>
</comment>
<evidence type="ECO:0000256" key="6">
    <source>
        <dbReference type="ARBA" id="ARBA00047317"/>
    </source>
</evidence>
<gene>
    <name evidence="9" type="ORF">JIG36_15340</name>
</gene>
<dbReference type="InterPro" id="IPR005111">
    <property type="entry name" value="MoeA_C_domain_IV"/>
</dbReference>
<dbReference type="InterPro" id="IPR005110">
    <property type="entry name" value="MoeA_linker/N"/>
</dbReference>
<keyword evidence="4 7" id="KW-0500">Molybdenum</keyword>
<proteinExistence type="inferred from homology"/>
<dbReference type="Gene3D" id="2.170.190.11">
    <property type="entry name" value="Molybdopterin biosynthesis moea protein, domain 3"/>
    <property type="match status" value="1"/>
</dbReference>
<dbReference type="EC" id="2.10.1.1" evidence="7"/>
<dbReference type="InterPro" id="IPR036688">
    <property type="entry name" value="MoeA_C_domain_IV_sf"/>
</dbReference>
<evidence type="ECO:0000256" key="7">
    <source>
        <dbReference type="RuleBase" id="RU365090"/>
    </source>
</evidence>
<dbReference type="Gene3D" id="3.90.105.10">
    <property type="entry name" value="Molybdopterin biosynthesis moea protein, domain 2"/>
    <property type="match status" value="1"/>
</dbReference>
<keyword evidence="7" id="KW-0808">Transferase</keyword>
<evidence type="ECO:0000313" key="9">
    <source>
        <dbReference type="EMBL" id="MBM2616932.1"/>
    </source>
</evidence>
<dbReference type="InterPro" id="IPR001453">
    <property type="entry name" value="MoaB/Mog_dom"/>
</dbReference>
<evidence type="ECO:0000313" key="10">
    <source>
        <dbReference type="Proteomes" id="UP000632138"/>
    </source>
</evidence>
<dbReference type="SUPFAM" id="SSF53218">
    <property type="entry name" value="Molybdenum cofactor biosynthesis proteins"/>
    <property type="match status" value="1"/>
</dbReference>
<comment type="pathway">
    <text evidence="2 7">Cofactor biosynthesis; molybdopterin biosynthesis.</text>
</comment>
<evidence type="ECO:0000256" key="2">
    <source>
        <dbReference type="ARBA" id="ARBA00005046"/>
    </source>
</evidence>
<evidence type="ECO:0000256" key="3">
    <source>
        <dbReference type="ARBA" id="ARBA00010763"/>
    </source>
</evidence>
<dbReference type="PANTHER" id="PTHR10192:SF5">
    <property type="entry name" value="GEPHYRIN"/>
    <property type="match status" value="1"/>
</dbReference>
<keyword evidence="7" id="KW-0460">Magnesium</keyword>
<dbReference type="CDD" id="cd00887">
    <property type="entry name" value="MoeA"/>
    <property type="match status" value="1"/>
</dbReference>
<dbReference type="SMART" id="SM00852">
    <property type="entry name" value="MoCF_biosynth"/>
    <property type="match status" value="1"/>
</dbReference>
<dbReference type="RefSeq" id="WP_203376955.1">
    <property type="nucleotide sequence ID" value="NZ_JAENHP010000004.1"/>
</dbReference>
<comment type="similarity">
    <text evidence="3 7">Belongs to the MoeA family.</text>
</comment>
<dbReference type="InterPro" id="IPR036135">
    <property type="entry name" value="MoeA_linker/N_sf"/>
</dbReference>
<dbReference type="Gene3D" id="3.40.980.10">
    <property type="entry name" value="MoaB/Mog-like domain"/>
    <property type="match status" value="1"/>
</dbReference>
<reference evidence="9 10" key="1">
    <citation type="submission" date="2021-01" db="EMBL/GenBank/DDBJ databases">
        <title>Actinoplanes sp. nov. LDG1-06 isolated from lichen.</title>
        <authorList>
            <person name="Saeng-In P."/>
            <person name="Phongsopitanun W."/>
            <person name="Kanchanasin P."/>
            <person name="Yuki M."/>
            <person name="Kudo T."/>
            <person name="Ohkuma M."/>
            <person name="Tanasupawat S."/>
        </authorList>
    </citation>
    <scope>NUCLEOTIDE SEQUENCE [LARGE SCALE GENOMIC DNA]</scope>
    <source>
        <strain evidence="9 10">LDG1-06</strain>
    </source>
</reference>
<dbReference type="Pfam" id="PF03453">
    <property type="entry name" value="MoeA_N"/>
    <property type="match status" value="1"/>
</dbReference>
<dbReference type="Pfam" id="PF00994">
    <property type="entry name" value="MoCF_biosynth"/>
    <property type="match status" value="1"/>
</dbReference>
<dbReference type="EMBL" id="JAENHP010000004">
    <property type="protein sequence ID" value="MBM2616932.1"/>
    <property type="molecule type" value="Genomic_DNA"/>
</dbReference>
<dbReference type="InterPro" id="IPR036425">
    <property type="entry name" value="MoaB/Mog-like_dom_sf"/>
</dbReference>
<dbReference type="SUPFAM" id="SSF63882">
    <property type="entry name" value="MoeA N-terminal region -like"/>
    <property type="match status" value="1"/>
</dbReference>
<dbReference type="InterPro" id="IPR038987">
    <property type="entry name" value="MoeA-like"/>
</dbReference>
<dbReference type="Proteomes" id="UP000632138">
    <property type="component" value="Unassembled WGS sequence"/>
</dbReference>
<protein>
    <recommendedName>
        <fullName evidence="7">Molybdopterin molybdenumtransferase</fullName>
        <ecNumber evidence="7">2.10.1.1</ecNumber>
    </recommendedName>
</protein>
<keyword evidence="5 7" id="KW-0501">Molybdenum cofactor biosynthesis</keyword>
<evidence type="ECO:0000259" key="8">
    <source>
        <dbReference type="SMART" id="SM00852"/>
    </source>
</evidence>
<evidence type="ECO:0000256" key="5">
    <source>
        <dbReference type="ARBA" id="ARBA00023150"/>
    </source>
</evidence>
<dbReference type="SUPFAM" id="SSF63867">
    <property type="entry name" value="MoeA C-terminal domain-like"/>
    <property type="match status" value="1"/>
</dbReference>
<sequence length="405" mass="41840">MSVDWEEARELAYAAGRAAAGAAEPVALPDADGRTLAEPLRALTDLPAFPTSSIDGWAVRGPKPWRPVGRVLAGHVAPPLTDDGTCVEIATGAMVPVGAEALVRVEASTRDGDGLVSGEPRNGYVPEWRQPGEEAHKDEELLPVGTAIDPAVIGVAATCGYESLNVYPRPRAGLLVFGDELLTGGTPGAGRVRDSLGPQVPGWLRRLGASIDASAVAGPVQDTLDAHLTALREALSKSELVCTTGGTMHGPVDHLHPTLTELGAEYLVNTVAVRPGFPMLLARVPGPDGRPRFLAGLPGNPQSAVIALITLVSPLLAGLQGRPAPRLATVELTGEVRGRGGDTHLALARLDHDGRSATPVGHVGSAMLRGLSNAHGFVVVRPGTEAAAGDLVPFLPLPLVTGERP</sequence>